<protein>
    <recommendedName>
        <fullName evidence="4">phosphoserine transaminase</fullName>
        <ecNumber evidence="4">2.6.1.52</ecNumber>
    </recommendedName>
</protein>
<dbReference type="PIRSF" id="PIRSF000525">
    <property type="entry name" value="SerC"/>
    <property type="match status" value="1"/>
</dbReference>
<dbReference type="UniPathway" id="UPA00135">
    <property type="reaction ID" value="UER00197"/>
</dbReference>
<evidence type="ECO:0000256" key="9">
    <source>
        <dbReference type="ARBA" id="ARBA00022898"/>
    </source>
</evidence>
<dbReference type="NCBIfam" id="TIGR01366">
    <property type="entry name" value="serC_3"/>
    <property type="match status" value="1"/>
</dbReference>
<dbReference type="InterPro" id="IPR015424">
    <property type="entry name" value="PyrdxlP-dep_Trfase"/>
</dbReference>
<comment type="cofactor">
    <cofactor evidence="1">
        <name>pyridoxal 5'-phosphate</name>
        <dbReference type="ChEBI" id="CHEBI:597326"/>
    </cofactor>
</comment>
<evidence type="ECO:0000256" key="10">
    <source>
        <dbReference type="ARBA" id="ARBA00023096"/>
    </source>
</evidence>
<keyword evidence="6" id="KW-0032">Aminotransferase</keyword>
<evidence type="ECO:0000256" key="3">
    <source>
        <dbReference type="ARBA" id="ARBA00006904"/>
    </source>
</evidence>
<dbReference type="EC" id="2.6.1.52" evidence="4"/>
<dbReference type="InterPro" id="IPR000192">
    <property type="entry name" value="Aminotrans_V_dom"/>
</dbReference>
<dbReference type="SUPFAM" id="SSF53383">
    <property type="entry name" value="PLP-dependent transferases"/>
    <property type="match status" value="1"/>
</dbReference>
<comment type="similarity">
    <text evidence="3">Belongs to the class-V pyridoxal-phosphate-dependent aminotransferase family. SerC subfamily.</text>
</comment>
<keyword evidence="11" id="KW-0718">Serine biosynthesis</keyword>
<evidence type="ECO:0000313" key="13">
    <source>
        <dbReference type="EMBL" id="CAB4820043.1"/>
    </source>
</evidence>
<dbReference type="InterPro" id="IPR006272">
    <property type="entry name" value="Pser_aminoTfrase_mycobac"/>
</dbReference>
<dbReference type="GO" id="GO:0008453">
    <property type="term" value="F:alanine-glyoxylate transaminase activity"/>
    <property type="evidence" value="ECO:0007669"/>
    <property type="project" value="TreeGrafter"/>
</dbReference>
<dbReference type="InterPro" id="IPR022278">
    <property type="entry name" value="Pser_aminoTfrase"/>
</dbReference>
<dbReference type="InterPro" id="IPR015422">
    <property type="entry name" value="PyrdxlP-dep_Trfase_small"/>
</dbReference>
<dbReference type="EMBL" id="CAFABA010000017">
    <property type="protein sequence ID" value="CAB4820043.1"/>
    <property type="molecule type" value="Genomic_DNA"/>
</dbReference>
<dbReference type="Gene3D" id="3.90.1150.10">
    <property type="entry name" value="Aspartate Aminotransferase, domain 1"/>
    <property type="match status" value="1"/>
</dbReference>
<dbReference type="GO" id="GO:0004648">
    <property type="term" value="F:O-phospho-L-serine:2-oxoglutarate aminotransferase activity"/>
    <property type="evidence" value="ECO:0007669"/>
    <property type="project" value="UniProtKB-EC"/>
</dbReference>
<keyword evidence="8" id="KW-0808">Transferase</keyword>
<sequence>MHKIVPLSASCLWQGSARLRRSDLAGVPWYGRHRKCDPRASDQQAHLLTVSIDSAAITIPADLLPSDGRFGCGPSKIRPAAVDALHRAADTFLGTSHRQRRVQDVVGALREGLAQLFSLPDGYEVMLGNGGSTLFWDAATFGLIDQRSLHLSFGEFSSKFAAAAKAAPFLGDPVVLESAAGTRPGVDVHPEVDVYAFTHNETSTGVMMPLERPAGVAASDALVLVDATSAAGGLRWQPHNVDCYYFAPQKSFASDGGLWLACVSPAAIERIERIAKSGRWMPAILDLSQALDNSRKDQTLNTPALATLFLMNEQVRWMNDNGGLEFAAGRCDQSAANIYAWADASTYATPFVATSADRSHVVATIDLDGTVDANVVAKVLRANGVVDTESYRKLGRNQLRVAMFPAIEPGDVAQLTRCIDFVADALRS</sequence>
<evidence type="ECO:0000256" key="8">
    <source>
        <dbReference type="ARBA" id="ARBA00022679"/>
    </source>
</evidence>
<dbReference type="InterPro" id="IPR015421">
    <property type="entry name" value="PyrdxlP-dep_Trfase_major"/>
</dbReference>
<keyword evidence="10" id="KW-0664">Pyridoxine biosynthesis</keyword>
<dbReference type="GO" id="GO:0019265">
    <property type="term" value="P:glycine biosynthetic process, by transamination of glyoxylate"/>
    <property type="evidence" value="ECO:0007669"/>
    <property type="project" value="TreeGrafter"/>
</dbReference>
<dbReference type="Pfam" id="PF00266">
    <property type="entry name" value="Aminotran_5"/>
    <property type="match status" value="1"/>
</dbReference>
<name>A0A6J6ZHT3_9ZZZZ</name>
<accession>A0A6J6ZHT3</accession>
<evidence type="ECO:0000256" key="4">
    <source>
        <dbReference type="ARBA" id="ARBA00013030"/>
    </source>
</evidence>
<dbReference type="GO" id="GO:0006564">
    <property type="term" value="P:L-serine biosynthetic process"/>
    <property type="evidence" value="ECO:0007669"/>
    <property type="project" value="UniProtKB-KW"/>
</dbReference>
<evidence type="ECO:0000256" key="2">
    <source>
        <dbReference type="ARBA" id="ARBA00005099"/>
    </source>
</evidence>
<feature type="domain" description="Aminotransferase class V" evidence="12">
    <location>
        <begin position="94"/>
        <end position="385"/>
    </location>
</feature>
<keyword evidence="7" id="KW-0028">Amino-acid biosynthesis</keyword>
<proteinExistence type="inferred from homology"/>
<gene>
    <name evidence="13" type="ORF">UFOPK3139_00644</name>
</gene>
<dbReference type="GO" id="GO:0005777">
    <property type="term" value="C:peroxisome"/>
    <property type="evidence" value="ECO:0007669"/>
    <property type="project" value="TreeGrafter"/>
</dbReference>
<dbReference type="AlphaFoldDB" id="A0A6J6ZHT3"/>
<evidence type="ECO:0000256" key="11">
    <source>
        <dbReference type="ARBA" id="ARBA00023299"/>
    </source>
</evidence>
<evidence type="ECO:0000256" key="1">
    <source>
        <dbReference type="ARBA" id="ARBA00001933"/>
    </source>
</evidence>
<organism evidence="13">
    <name type="scientific">freshwater metagenome</name>
    <dbReference type="NCBI Taxonomy" id="449393"/>
    <lineage>
        <taxon>unclassified sequences</taxon>
        <taxon>metagenomes</taxon>
        <taxon>ecological metagenomes</taxon>
    </lineage>
</organism>
<comment type="pathway">
    <text evidence="2">Amino-acid biosynthesis; L-serine biosynthesis; L-serine from 3-phospho-D-glycerate: step 2/3.</text>
</comment>
<dbReference type="GO" id="GO:0004760">
    <property type="term" value="F:L-serine-pyruvate transaminase activity"/>
    <property type="evidence" value="ECO:0007669"/>
    <property type="project" value="TreeGrafter"/>
</dbReference>
<dbReference type="GO" id="GO:0008615">
    <property type="term" value="P:pyridoxine biosynthetic process"/>
    <property type="evidence" value="ECO:0007669"/>
    <property type="project" value="UniProtKB-KW"/>
</dbReference>
<reference evidence="13" key="1">
    <citation type="submission" date="2020-05" db="EMBL/GenBank/DDBJ databases">
        <authorList>
            <person name="Chiriac C."/>
            <person name="Salcher M."/>
            <person name="Ghai R."/>
            <person name="Kavagutti S V."/>
        </authorList>
    </citation>
    <scope>NUCLEOTIDE SEQUENCE</scope>
</reference>
<dbReference type="PANTHER" id="PTHR21152:SF40">
    <property type="entry name" value="ALANINE--GLYOXYLATE AMINOTRANSFERASE"/>
    <property type="match status" value="1"/>
</dbReference>
<dbReference type="PANTHER" id="PTHR21152">
    <property type="entry name" value="AMINOTRANSFERASE CLASS V"/>
    <property type="match status" value="1"/>
</dbReference>
<keyword evidence="5" id="KW-0963">Cytoplasm</keyword>
<keyword evidence="9" id="KW-0663">Pyridoxal phosphate</keyword>
<evidence type="ECO:0000256" key="7">
    <source>
        <dbReference type="ARBA" id="ARBA00022605"/>
    </source>
</evidence>
<evidence type="ECO:0000256" key="5">
    <source>
        <dbReference type="ARBA" id="ARBA00022490"/>
    </source>
</evidence>
<dbReference type="Gene3D" id="3.40.640.10">
    <property type="entry name" value="Type I PLP-dependent aspartate aminotransferase-like (Major domain)"/>
    <property type="match status" value="1"/>
</dbReference>
<evidence type="ECO:0000259" key="12">
    <source>
        <dbReference type="Pfam" id="PF00266"/>
    </source>
</evidence>
<evidence type="ECO:0000256" key="6">
    <source>
        <dbReference type="ARBA" id="ARBA00022576"/>
    </source>
</evidence>